<dbReference type="PRINTS" id="PR00036">
    <property type="entry name" value="HTHLACI"/>
</dbReference>
<dbReference type="CDD" id="cd06267">
    <property type="entry name" value="PBP1_LacI_sugar_binding-like"/>
    <property type="match status" value="1"/>
</dbReference>
<name>A0ABZ1BU47_9FIRM</name>
<evidence type="ECO:0000256" key="3">
    <source>
        <dbReference type="ARBA" id="ARBA00023125"/>
    </source>
</evidence>
<dbReference type="Pfam" id="PF13377">
    <property type="entry name" value="Peripla_BP_3"/>
    <property type="match status" value="1"/>
</dbReference>
<dbReference type="RefSeq" id="WP_324715448.1">
    <property type="nucleotide sequence ID" value="NZ_CP141615.1"/>
</dbReference>
<accession>A0ABZ1BU47</accession>
<reference evidence="7 8" key="1">
    <citation type="journal article" date="2024" name="Front. Microbiol.">
        <title>Novel thermophilic genera Geochorda gen. nov. and Carboxydochorda gen. nov. from the deep terrestrial subsurface reveal the ecophysiological diversity in the class Limnochordia.</title>
        <authorList>
            <person name="Karnachuk O.V."/>
            <person name="Lukina A.P."/>
            <person name="Avakyan M.R."/>
            <person name="Kadnikov V.V."/>
            <person name="Begmatov S."/>
            <person name="Beletsky A.V."/>
            <person name="Vlasova K.G."/>
            <person name="Novikov A.A."/>
            <person name="Shcherbakova V.A."/>
            <person name="Mardanov A.V."/>
            <person name="Ravin N.V."/>
        </authorList>
    </citation>
    <scope>NUCLEOTIDE SEQUENCE [LARGE SCALE GENOMIC DNA]</scope>
    <source>
        <strain evidence="7 8">L945</strain>
    </source>
</reference>
<dbReference type="Pfam" id="PF00356">
    <property type="entry name" value="LacI"/>
    <property type="match status" value="1"/>
</dbReference>
<dbReference type="InterPro" id="IPR028082">
    <property type="entry name" value="Peripla_BP_I"/>
</dbReference>
<dbReference type="InterPro" id="IPR046335">
    <property type="entry name" value="LacI/GalR-like_sensor"/>
</dbReference>
<keyword evidence="2" id="KW-0805">Transcription regulation</keyword>
<protein>
    <submittedName>
        <fullName evidence="7">LacI family DNA-binding transcriptional regulator</fullName>
    </submittedName>
</protein>
<keyword evidence="3 7" id="KW-0238">DNA-binding</keyword>
<dbReference type="CDD" id="cd01392">
    <property type="entry name" value="HTH_LacI"/>
    <property type="match status" value="1"/>
</dbReference>
<evidence type="ECO:0000256" key="5">
    <source>
        <dbReference type="SAM" id="MobiDB-lite"/>
    </source>
</evidence>
<feature type="domain" description="HTH lacI-type" evidence="6">
    <location>
        <begin position="2"/>
        <end position="56"/>
    </location>
</feature>
<evidence type="ECO:0000256" key="4">
    <source>
        <dbReference type="ARBA" id="ARBA00023163"/>
    </source>
</evidence>
<dbReference type="InterPro" id="IPR000843">
    <property type="entry name" value="HTH_LacI"/>
</dbReference>
<dbReference type="Proteomes" id="UP001332192">
    <property type="component" value="Chromosome"/>
</dbReference>
<evidence type="ECO:0000259" key="6">
    <source>
        <dbReference type="PROSITE" id="PS50932"/>
    </source>
</evidence>
<keyword evidence="8" id="KW-1185">Reference proteome</keyword>
<organism evidence="7 8">
    <name type="scientific">Carboxydichorda subterranea</name>
    <dbReference type="NCBI Taxonomy" id="3109565"/>
    <lineage>
        <taxon>Bacteria</taxon>
        <taxon>Bacillati</taxon>
        <taxon>Bacillota</taxon>
        <taxon>Limnochordia</taxon>
        <taxon>Limnochordales</taxon>
        <taxon>Geochordaceae</taxon>
        <taxon>Carboxydichorda</taxon>
    </lineage>
</organism>
<dbReference type="GO" id="GO:0003677">
    <property type="term" value="F:DNA binding"/>
    <property type="evidence" value="ECO:0007669"/>
    <property type="project" value="UniProtKB-KW"/>
</dbReference>
<keyword evidence="1" id="KW-0678">Repressor</keyword>
<dbReference type="Gene3D" id="1.10.260.40">
    <property type="entry name" value="lambda repressor-like DNA-binding domains"/>
    <property type="match status" value="1"/>
</dbReference>
<dbReference type="Gene3D" id="3.40.50.2300">
    <property type="match status" value="2"/>
</dbReference>
<feature type="region of interest" description="Disordered" evidence="5">
    <location>
        <begin position="337"/>
        <end position="365"/>
    </location>
</feature>
<dbReference type="EMBL" id="CP141615">
    <property type="protein sequence ID" value="WRP16176.1"/>
    <property type="molecule type" value="Genomic_DNA"/>
</dbReference>
<gene>
    <name evidence="7" type="ORF">U7230_08670</name>
</gene>
<dbReference type="PROSITE" id="PS50932">
    <property type="entry name" value="HTH_LACI_2"/>
    <property type="match status" value="1"/>
</dbReference>
<dbReference type="InterPro" id="IPR010982">
    <property type="entry name" value="Lambda_DNA-bd_dom_sf"/>
</dbReference>
<dbReference type="SUPFAM" id="SSF53822">
    <property type="entry name" value="Periplasmic binding protein-like I"/>
    <property type="match status" value="1"/>
</dbReference>
<evidence type="ECO:0000313" key="7">
    <source>
        <dbReference type="EMBL" id="WRP16176.1"/>
    </source>
</evidence>
<dbReference type="SMART" id="SM00354">
    <property type="entry name" value="HTH_LACI"/>
    <property type="match status" value="1"/>
</dbReference>
<dbReference type="SUPFAM" id="SSF47413">
    <property type="entry name" value="lambda repressor-like DNA-binding domains"/>
    <property type="match status" value="1"/>
</dbReference>
<proteinExistence type="predicted"/>
<dbReference type="PROSITE" id="PS00356">
    <property type="entry name" value="HTH_LACI_1"/>
    <property type="match status" value="1"/>
</dbReference>
<keyword evidence="4" id="KW-0804">Transcription</keyword>
<evidence type="ECO:0000256" key="1">
    <source>
        <dbReference type="ARBA" id="ARBA00022491"/>
    </source>
</evidence>
<dbReference type="PANTHER" id="PTHR30146">
    <property type="entry name" value="LACI-RELATED TRANSCRIPTIONAL REPRESSOR"/>
    <property type="match status" value="1"/>
</dbReference>
<evidence type="ECO:0000313" key="8">
    <source>
        <dbReference type="Proteomes" id="UP001332192"/>
    </source>
</evidence>
<dbReference type="PANTHER" id="PTHR30146:SF148">
    <property type="entry name" value="HTH-TYPE TRANSCRIPTIONAL REPRESSOR PURR-RELATED"/>
    <property type="match status" value="1"/>
</dbReference>
<sequence length="365" mass="39348">MATLQDIARRANVSVATVSRALNQSGYVRAEVRERVLQIARELSYVPNHLARGLARRRTDLVLLLVPDVTNPFFAAVARGVEDVLAGHGLQLVVGNTDDNHYKERTYLQRALGRGVDGVIAVAASSDSPDTAHFRQLQVPLVLVDRACEEVEADLVVANNESGAYHATRHLLSLGHQRVATITGPLRLKTARDRLAGFQRAVREWRLAGGQVAVVEGDFREDGGYQAARKLLDGPVRPSAVFAANDLMALGAMAAFEEVGVAVPSGIAVAGYDDIPYAVRVRPKLTTVAQPKYEMGAAAAELLLRRLADPLLPPQRVWLEPRLVVRESSVVRSITGQVVPPPEIPAPGPVGAPDGEPRGRGRQVP</sequence>
<feature type="compositionally biased region" description="Pro residues" evidence="5">
    <location>
        <begin position="339"/>
        <end position="350"/>
    </location>
</feature>
<evidence type="ECO:0000256" key="2">
    <source>
        <dbReference type="ARBA" id="ARBA00023015"/>
    </source>
</evidence>